<accession>A0AA38S4R8</accession>
<gene>
    <name evidence="1" type="ORF">OSB04_un000606</name>
</gene>
<evidence type="ECO:0000313" key="1">
    <source>
        <dbReference type="EMBL" id="KAJ9536220.1"/>
    </source>
</evidence>
<dbReference type="AlphaFoldDB" id="A0AA38S4R8"/>
<reference evidence="1" key="1">
    <citation type="submission" date="2023-03" db="EMBL/GenBank/DDBJ databases">
        <title>Chromosome-scale reference genome and RAD-based genetic map of yellow starthistle (Centaurea solstitialis) reveal putative structural variation and QTLs associated with invader traits.</title>
        <authorList>
            <person name="Reatini B."/>
            <person name="Cang F.A."/>
            <person name="Jiang Q."/>
            <person name="Mckibben M.T.W."/>
            <person name="Barker M.S."/>
            <person name="Rieseberg L.H."/>
            <person name="Dlugosch K.M."/>
        </authorList>
    </citation>
    <scope>NUCLEOTIDE SEQUENCE</scope>
    <source>
        <strain evidence="1">CAN-66</strain>
        <tissue evidence="1">Leaf</tissue>
    </source>
</reference>
<dbReference type="PANTHER" id="PTHR11697:SF230">
    <property type="entry name" value="ZINC FINGER, MYM DOMAIN CONTAINING 1"/>
    <property type="match status" value="1"/>
</dbReference>
<keyword evidence="2" id="KW-1185">Reference proteome</keyword>
<comment type="caution">
    <text evidence="1">The sequence shown here is derived from an EMBL/GenBank/DDBJ whole genome shotgun (WGS) entry which is preliminary data.</text>
</comment>
<dbReference type="PANTHER" id="PTHR11697">
    <property type="entry name" value="GENERAL TRANSCRIPTION FACTOR 2-RELATED ZINC FINGER PROTEIN"/>
    <property type="match status" value="1"/>
</dbReference>
<name>A0AA38S4R8_9ASTR</name>
<organism evidence="1 2">
    <name type="scientific">Centaurea solstitialis</name>
    <name type="common">yellow star-thistle</name>
    <dbReference type="NCBI Taxonomy" id="347529"/>
    <lineage>
        <taxon>Eukaryota</taxon>
        <taxon>Viridiplantae</taxon>
        <taxon>Streptophyta</taxon>
        <taxon>Embryophyta</taxon>
        <taxon>Tracheophyta</taxon>
        <taxon>Spermatophyta</taxon>
        <taxon>Magnoliopsida</taxon>
        <taxon>eudicotyledons</taxon>
        <taxon>Gunneridae</taxon>
        <taxon>Pentapetalae</taxon>
        <taxon>asterids</taxon>
        <taxon>campanulids</taxon>
        <taxon>Asterales</taxon>
        <taxon>Asteraceae</taxon>
        <taxon>Carduoideae</taxon>
        <taxon>Cardueae</taxon>
        <taxon>Centaureinae</taxon>
        <taxon>Centaurea</taxon>
    </lineage>
</organism>
<evidence type="ECO:0000313" key="2">
    <source>
        <dbReference type="Proteomes" id="UP001172457"/>
    </source>
</evidence>
<sequence>MTLLLSIASFCPRQAFKSFQVDELMKMFPSSELEALRGQLQNYIKDVRGYARFKDLKRLGDLAKWMVETNKHEIYPKSDLCNKVGDAFINNCMVAYIENDVFNSISNNLILGAVW</sequence>
<dbReference type="EMBL" id="JARYMX010000044">
    <property type="protein sequence ID" value="KAJ9536220.1"/>
    <property type="molecule type" value="Genomic_DNA"/>
</dbReference>
<protein>
    <submittedName>
        <fullName evidence="1">Uncharacterized protein</fullName>
    </submittedName>
</protein>
<dbReference type="Proteomes" id="UP001172457">
    <property type="component" value="Unassembled WGS sequence"/>
</dbReference>
<dbReference type="InterPro" id="IPR055298">
    <property type="entry name" value="AtLOH3-like"/>
</dbReference>
<proteinExistence type="predicted"/>